<reference evidence="2" key="2">
    <citation type="submission" date="2023-06" db="EMBL/GenBank/DDBJ databases">
        <authorList>
            <person name="Ma L."/>
            <person name="Liu K.-W."/>
            <person name="Li Z."/>
            <person name="Hsiao Y.-Y."/>
            <person name="Qi Y."/>
            <person name="Fu T."/>
            <person name="Tang G."/>
            <person name="Zhang D."/>
            <person name="Sun W.-H."/>
            <person name="Liu D.-K."/>
            <person name="Li Y."/>
            <person name="Chen G.-Z."/>
            <person name="Liu X.-D."/>
            <person name="Liao X.-Y."/>
            <person name="Jiang Y.-T."/>
            <person name="Yu X."/>
            <person name="Hao Y."/>
            <person name="Huang J."/>
            <person name="Zhao X.-W."/>
            <person name="Ke S."/>
            <person name="Chen Y.-Y."/>
            <person name="Wu W.-L."/>
            <person name="Hsu J.-L."/>
            <person name="Lin Y.-F."/>
            <person name="Huang M.-D."/>
            <person name="Li C.-Y."/>
            <person name="Huang L."/>
            <person name="Wang Z.-W."/>
            <person name="Zhao X."/>
            <person name="Zhong W.-Y."/>
            <person name="Peng D.-H."/>
            <person name="Ahmad S."/>
            <person name="Lan S."/>
            <person name="Zhang J.-S."/>
            <person name="Tsai W.-C."/>
            <person name="Van De Peer Y."/>
            <person name="Liu Z.-J."/>
        </authorList>
    </citation>
    <scope>NUCLEOTIDE SEQUENCE</scope>
    <source>
        <strain evidence="2">CP</strain>
        <tissue evidence="2">Leaves</tissue>
    </source>
</reference>
<dbReference type="PANTHER" id="PTHR19446">
    <property type="entry name" value="REVERSE TRANSCRIPTASES"/>
    <property type="match status" value="1"/>
</dbReference>
<evidence type="ECO:0000313" key="3">
    <source>
        <dbReference type="Proteomes" id="UP001180020"/>
    </source>
</evidence>
<organism evidence="2 3">
    <name type="scientific">Acorus calamus</name>
    <name type="common">Sweet flag</name>
    <dbReference type="NCBI Taxonomy" id="4465"/>
    <lineage>
        <taxon>Eukaryota</taxon>
        <taxon>Viridiplantae</taxon>
        <taxon>Streptophyta</taxon>
        <taxon>Embryophyta</taxon>
        <taxon>Tracheophyta</taxon>
        <taxon>Spermatophyta</taxon>
        <taxon>Magnoliopsida</taxon>
        <taxon>Liliopsida</taxon>
        <taxon>Acoraceae</taxon>
        <taxon>Acorus</taxon>
    </lineage>
</organism>
<reference evidence="2" key="1">
    <citation type="journal article" date="2023" name="Nat. Commun.">
        <title>Diploid and tetraploid genomes of Acorus and the evolution of monocots.</title>
        <authorList>
            <person name="Ma L."/>
            <person name="Liu K.W."/>
            <person name="Li Z."/>
            <person name="Hsiao Y.Y."/>
            <person name="Qi Y."/>
            <person name="Fu T."/>
            <person name="Tang G.D."/>
            <person name="Zhang D."/>
            <person name="Sun W.H."/>
            <person name="Liu D.K."/>
            <person name="Li Y."/>
            <person name="Chen G.Z."/>
            <person name="Liu X.D."/>
            <person name="Liao X.Y."/>
            <person name="Jiang Y.T."/>
            <person name="Yu X."/>
            <person name="Hao Y."/>
            <person name="Huang J."/>
            <person name="Zhao X.W."/>
            <person name="Ke S."/>
            <person name="Chen Y.Y."/>
            <person name="Wu W.L."/>
            <person name="Hsu J.L."/>
            <person name="Lin Y.F."/>
            <person name="Huang M.D."/>
            <person name="Li C.Y."/>
            <person name="Huang L."/>
            <person name="Wang Z.W."/>
            <person name="Zhao X."/>
            <person name="Zhong W.Y."/>
            <person name="Peng D.H."/>
            <person name="Ahmad S."/>
            <person name="Lan S."/>
            <person name="Zhang J.S."/>
            <person name="Tsai W.C."/>
            <person name="Van de Peer Y."/>
            <person name="Liu Z.J."/>
        </authorList>
    </citation>
    <scope>NUCLEOTIDE SEQUENCE</scope>
    <source>
        <strain evidence="2">CP</strain>
    </source>
</reference>
<accession>A0AAV9DL36</accession>
<evidence type="ECO:0000313" key="2">
    <source>
        <dbReference type="EMBL" id="KAK1301649.1"/>
    </source>
</evidence>
<proteinExistence type="predicted"/>
<evidence type="ECO:0000259" key="1">
    <source>
        <dbReference type="Pfam" id="PF00078"/>
    </source>
</evidence>
<dbReference type="Proteomes" id="UP001180020">
    <property type="component" value="Unassembled WGS sequence"/>
</dbReference>
<dbReference type="AlphaFoldDB" id="A0AAV9DL36"/>
<comment type="caution">
    <text evidence="2">The sequence shown here is derived from an EMBL/GenBank/DDBJ whole genome shotgun (WGS) entry which is preliminary data.</text>
</comment>
<gene>
    <name evidence="2" type="ORF">QJS10_CPB12g00511</name>
</gene>
<dbReference type="EMBL" id="JAUJYO010000012">
    <property type="protein sequence ID" value="KAK1301649.1"/>
    <property type="molecule type" value="Genomic_DNA"/>
</dbReference>
<sequence>MIAKVLANRLKLAIKSMVDDNQSAFIPGRLLQDGFMAIQECIFAVHKDKRQGILIKLDFARAYDNVQWDFLLHLLECHGFEPDFR</sequence>
<keyword evidence="3" id="KW-1185">Reference proteome</keyword>
<dbReference type="InterPro" id="IPR000477">
    <property type="entry name" value="RT_dom"/>
</dbReference>
<dbReference type="Pfam" id="PF00078">
    <property type="entry name" value="RVT_1"/>
    <property type="match status" value="1"/>
</dbReference>
<feature type="domain" description="Reverse transcriptase" evidence="1">
    <location>
        <begin position="2"/>
        <end position="81"/>
    </location>
</feature>
<name>A0AAV9DL36_ACOCL</name>
<protein>
    <recommendedName>
        <fullName evidence="1">Reverse transcriptase domain-containing protein</fullName>
    </recommendedName>
</protein>